<evidence type="ECO:0000256" key="1">
    <source>
        <dbReference type="ARBA" id="ARBA00001974"/>
    </source>
</evidence>
<dbReference type="KEGG" id="mmed:Mame_01598"/>
<gene>
    <name evidence="9" type="primary">glpD_4</name>
    <name evidence="9" type="ORF">Mame_01598</name>
</gene>
<dbReference type="EC" id="1.1.5.3" evidence="9"/>
<sequence>MSAQRAKSFEKLAANGVFDVVVIGGGINGLGVFRDLSLQGLRVLLVERNDFCSGCSAAPSRMIHGGLRYLENGEFDLVRESLAERDALLANAPHMVRPLPTTIPITSYLSGLFNSAATLFGGSGKPSSRGALPIKLGLTLYDTITRGRSRLPKHTFRGAAETRRKWPELTNRLRCSATYYDAWISYPERLGVELVLDTESAAPASIALNYAEISPEGEGYMVTDRESGNSYVLSARVIVNASGAWLDEVNAQIAPRGEGGGPLVSGTKGSHLIIDNDRLLSALNGHMIYFENTDGRVCIVFPYLGKVLAGSTDIRVQHAGRTRCEDEELDYILGSLKLVFPEIAIHRSEVVFSYSGIRPLPVSDHDFTGRISRDHKVHRMDGPVPQFCMVGGKWTSFRAFSEQTANAVLTELGRERITRTEALPIGGGRDYPERPELLVGELMDSFGISQARATHMADAYGTRARALLTALATRTDDTPIAGLELTAAEIALITAEEHVEHLSDIILRRTSLAITGRIDHGQIEAIAAVMAHELGWDDARRARECQAVIEELRDYHGVPPEILKQRAETRSPQCAQARKPA</sequence>
<evidence type="ECO:0000259" key="8">
    <source>
        <dbReference type="Pfam" id="PF16901"/>
    </source>
</evidence>
<accession>A0A1U9YZS6</accession>
<dbReference type="Gene3D" id="1.10.8.870">
    <property type="entry name" value="Alpha-glycerophosphate oxidase, cap domain"/>
    <property type="match status" value="1"/>
</dbReference>
<organism evidence="9 10">
    <name type="scientific">Martelella mediterranea DSM 17316</name>
    <dbReference type="NCBI Taxonomy" id="1122214"/>
    <lineage>
        <taxon>Bacteria</taxon>
        <taxon>Pseudomonadati</taxon>
        <taxon>Pseudomonadota</taxon>
        <taxon>Alphaproteobacteria</taxon>
        <taxon>Hyphomicrobiales</taxon>
        <taxon>Aurantimonadaceae</taxon>
        <taxon>Martelella</taxon>
    </lineage>
</organism>
<dbReference type="GO" id="GO:0004368">
    <property type="term" value="F:glycerol-3-phosphate dehydrogenase (quinone) activity"/>
    <property type="evidence" value="ECO:0007669"/>
    <property type="project" value="UniProtKB-EC"/>
</dbReference>
<dbReference type="InterPro" id="IPR000447">
    <property type="entry name" value="G3P_DH_FAD-dep"/>
</dbReference>
<keyword evidence="3" id="KW-0285">Flavoprotein</keyword>
<name>A0A1U9YZS6_9HYPH</name>
<dbReference type="Proteomes" id="UP000191135">
    <property type="component" value="Chromosome"/>
</dbReference>
<dbReference type="STRING" id="1122214.Mame_01598"/>
<feature type="domain" description="FAD dependent oxidoreductase" evidence="7">
    <location>
        <begin position="19"/>
        <end position="367"/>
    </location>
</feature>
<dbReference type="InterPro" id="IPR006076">
    <property type="entry name" value="FAD-dep_OxRdtase"/>
</dbReference>
<feature type="domain" description="Alpha-glycerophosphate oxidase C-terminal" evidence="8">
    <location>
        <begin position="419"/>
        <end position="541"/>
    </location>
</feature>
<comment type="cofactor">
    <cofactor evidence="1">
        <name>FAD</name>
        <dbReference type="ChEBI" id="CHEBI:57692"/>
    </cofactor>
</comment>
<protein>
    <submittedName>
        <fullName evidence="9">Aerobic glycerol-3-phosphate dehydrogenase</fullName>
        <ecNumber evidence="9">1.1.5.3</ecNumber>
    </submittedName>
</protein>
<comment type="similarity">
    <text evidence="2">Belongs to the FAD-dependent glycerol-3-phosphate dehydrogenase family.</text>
</comment>
<reference evidence="9 10" key="1">
    <citation type="submission" date="2017-03" db="EMBL/GenBank/DDBJ databases">
        <title>Foreign affairs: Plasmid Transfer between Roseobacters and Rhizobia.</title>
        <authorList>
            <person name="Bartling P."/>
            <person name="Bunk B."/>
            <person name="Overmann J."/>
            <person name="Brinkmann H."/>
            <person name="Petersen J."/>
        </authorList>
    </citation>
    <scope>NUCLEOTIDE SEQUENCE [LARGE SCALE GENOMIC DNA]</scope>
    <source>
        <strain evidence="9 10">MACL11</strain>
    </source>
</reference>
<dbReference type="AlphaFoldDB" id="A0A1U9YZS6"/>
<dbReference type="Gene3D" id="3.50.50.60">
    <property type="entry name" value="FAD/NAD(P)-binding domain"/>
    <property type="match status" value="2"/>
</dbReference>
<dbReference type="Gene3D" id="3.30.9.10">
    <property type="entry name" value="D-Amino Acid Oxidase, subunit A, domain 2"/>
    <property type="match status" value="2"/>
</dbReference>
<evidence type="ECO:0000256" key="2">
    <source>
        <dbReference type="ARBA" id="ARBA00007330"/>
    </source>
</evidence>
<dbReference type="Pfam" id="PF01266">
    <property type="entry name" value="DAO"/>
    <property type="match status" value="1"/>
</dbReference>
<evidence type="ECO:0000256" key="3">
    <source>
        <dbReference type="ARBA" id="ARBA00022630"/>
    </source>
</evidence>
<keyword evidence="5 9" id="KW-0560">Oxidoreductase</keyword>
<dbReference type="PRINTS" id="PR01001">
    <property type="entry name" value="FADG3PDH"/>
</dbReference>
<dbReference type="EMBL" id="CP020330">
    <property type="protein sequence ID" value="AQZ50947.1"/>
    <property type="molecule type" value="Genomic_DNA"/>
</dbReference>
<dbReference type="InterPro" id="IPR031656">
    <property type="entry name" value="DAO_C"/>
</dbReference>
<dbReference type="Pfam" id="PF16901">
    <property type="entry name" value="DAO_C"/>
    <property type="match status" value="1"/>
</dbReference>
<evidence type="ECO:0000313" key="10">
    <source>
        <dbReference type="Proteomes" id="UP000191135"/>
    </source>
</evidence>
<evidence type="ECO:0000256" key="6">
    <source>
        <dbReference type="SAM" id="Phobius"/>
    </source>
</evidence>
<feature type="transmembrane region" description="Helical" evidence="6">
    <location>
        <begin position="12"/>
        <end position="33"/>
    </location>
</feature>
<dbReference type="GO" id="GO:0046168">
    <property type="term" value="P:glycerol-3-phosphate catabolic process"/>
    <property type="evidence" value="ECO:0007669"/>
    <property type="project" value="TreeGrafter"/>
</dbReference>
<evidence type="ECO:0000256" key="4">
    <source>
        <dbReference type="ARBA" id="ARBA00022827"/>
    </source>
</evidence>
<keyword evidence="10" id="KW-1185">Reference proteome</keyword>
<keyword evidence="6" id="KW-1133">Transmembrane helix</keyword>
<keyword evidence="6" id="KW-0812">Transmembrane</keyword>
<dbReference type="eggNOG" id="COG0578">
    <property type="taxonomic scope" value="Bacteria"/>
</dbReference>
<dbReference type="RefSeq" id="WP_018067224.1">
    <property type="nucleotide sequence ID" value="NZ_AQWH01000036.1"/>
</dbReference>
<keyword evidence="6" id="KW-0472">Membrane</keyword>
<dbReference type="PANTHER" id="PTHR11985">
    <property type="entry name" value="GLYCEROL-3-PHOSPHATE DEHYDROGENASE"/>
    <property type="match status" value="1"/>
</dbReference>
<evidence type="ECO:0000259" key="7">
    <source>
        <dbReference type="Pfam" id="PF01266"/>
    </source>
</evidence>
<proteinExistence type="inferred from homology"/>
<evidence type="ECO:0000313" key="9">
    <source>
        <dbReference type="EMBL" id="AQZ50947.1"/>
    </source>
</evidence>
<dbReference type="OrthoDB" id="9766796at2"/>
<dbReference type="InterPro" id="IPR036188">
    <property type="entry name" value="FAD/NAD-bd_sf"/>
</dbReference>
<dbReference type="PANTHER" id="PTHR11985:SF15">
    <property type="entry name" value="GLYCEROL-3-PHOSPHATE DEHYDROGENASE, MITOCHONDRIAL"/>
    <property type="match status" value="1"/>
</dbReference>
<dbReference type="InterPro" id="IPR038299">
    <property type="entry name" value="DAO_C_sf"/>
</dbReference>
<evidence type="ECO:0000256" key="5">
    <source>
        <dbReference type="ARBA" id="ARBA00023002"/>
    </source>
</evidence>
<keyword evidence="4" id="KW-0274">FAD</keyword>
<dbReference type="SUPFAM" id="SSF51905">
    <property type="entry name" value="FAD/NAD(P)-binding domain"/>
    <property type="match status" value="1"/>
</dbReference>